<dbReference type="KEGG" id="pprf:DPRO_3640"/>
<dbReference type="AlphaFoldDB" id="A0A2C8FEG1"/>
<evidence type="ECO:0000313" key="2">
    <source>
        <dbReference type="Proteomes" id="UP000219215"/>
    </source>
</evidence>
<protein>
    <submittedName>
        <fullName evidence="1">Uncharacterized protein</fullName>
    </submittedName>
</protein>
<keyword evidence="2" id="KW-1185">Reference proteome</keyword>
<dbReference type="EMBL" id="LT907975">
    <property type="protein sequence ID" value="SOB60556.1"/>
    <property type="molecule type" value="Genomic_DNA"/>
</dbReference>
<evidence type="ECO:0000313" key="1">
    <source>
        <dbReference type="EMBL" id="SOB60556.1"/>
    </source>
</evidence>
<organism evidence="1 2">
    <name type="scientific">Pseudodesulfovibrio profundus</name>
    <dbReference type="NCBI Taxonomy" id="57320"/>
    <lineage>
        <taxon>Bacteria</taxon>
        <taxon>Pseudomonadati</taxon>
        <taxon>Thermodesulfobacteriota</taxon>
        <taxon>Desulfovibrionia</taxon>
        <taxon>Desulfovibrionales</taxon>
        <taxon>Desulfovibrionaceae</taxon>
    </lineage>
</organism>
<name>A0A2C8FEG1_9BACT</name>
<sequence>MDAGDYLLIDGMSLKIRQVIGSVVYLETGARLDMDEAKRYKCSSGMMQSVCVKSKNIGTTHKMKQLGLL</sequence>
<accession>A0A2C8FEG1</accession>
<proteinExistence type="predicted"/>
<reference evidence="2" key="1">
    <citation type="submission" date="2017-09" db="EMBL/GenBank/DDBJ databases">
        <authorList>
            <person name="Regsiter A."/>
            <person name="William W."/>
        </authorList>
    </citation>
    <scope>NUCLEOTIDE SEQUENCE [LARGE SCALE GENOMIC DNA]</scope>
    <source>
        <strain evidence="2">500-1</strain>
    </source>
</reference>
<gene>
    <name evidence="1" type="ORF">DPRO_3640</name>
</gene>
<dbReference type="Proteomes" id="UP000219215">
    <property type="component" value="Chromosome DPRO"/>
</dbReference>